<dbReference type="AlphaFoldDB" id="A0A383DZ18"/>
<sequence length="149" mass="16872">MSADRAQSSERIEERVEETHKGEWHKYAGVSSTISLLLPILSEFEGIGEEVMMGVGGAGAAGVFALLLKFGRVTSVAQELIKEQSDLHEEETDEERKQLKAKRRARKRSQYMHDPIGWCDSEMEGYEDEESECQEQEKTDSQGEECLEE</sequence>
<evidence type="ECO:0000313" key="2">
    <source>
        <dbReference type="EMBL" id="SVE49415.1"/>
    </source>
</evidence>
<accession>A0A383DZ18</accession>
<dbReference type="EMBL" id="UINC01221188">
    <property type="protein sequence ID" value="SVE49415.1"/>
    <property type="molecule type" value="Genomic_DNA"/>
</dbReference>
<feature type="region of interest" description="Disordered" evidence="1">
    <location>
        <begin position="82"/>
        <end position="149"/>
    </location>
</feature>
<feature type="compositionally biased region" description="Acidic residues" evidence="1">
    <location>
        <begin position="121"/>
        <end position="134"/>
    </location>
</feature>
<organism evidence="2">
    <name type="scientific">marine metagenome</name>
    <dbReference type="NCBI Taxonomy" id="408172"/>
    <lineage>
        <taxon>unclassified sequences</taxon>
        <taxon>metagenomes</taxon>
        <taxon>ecological metagenomes</taxon>
    </lineage>
</organism>
<protein>
    <submittedName>
        <fullName evidence="2">Uncharacterized protein</fullName>
    </submittedName>
</protein>
<feature type="compositionally biased region" description="Basic residues" evidence="1">
    <location>
        <begin position="99"/>
        <end position="110"/>
    </location>
</feature>
<reference evidence="2" key="1">
    <citation type="submission" date="2018-05" db="EMBL/GenBank/DDBJ databases">
        <authorList>
            <person name="Lanie J.A."/>
            <person name="Ng W.-L."/>
            <person name="Kazmierczak K.M."/>
            <person name="Andrzejewski T.M."/>
            <person name="Davidsen T.M."/>
            <person name="Wayne K.J."/>
            <person name="Tettelin H."/>
            <person name="Glass J.I."/>
            <person name="Rusch D."/>
            <person name="Podicherti R."/>
            <person name="Tsui H.-C.T."/>
            <person name="Winkler M.E."/>
        </authorList>
    </citation>
    <scope>NUCLEOTIDE SEQUENCE</scope>
</reference>
<proteinExistence type="predicted"/>
<evidence type="ECO:0000256" key="1">
    <source>
        <dbReference type="SAM" id="MobiDB-lite"/>
    </source>
</evidence>
<gene>
    <name evidence="2" type="ORF">METZ01_LOCUS502269</name>
</gene>
<name>A0A383DZ18_9ZZZZ</name>